<gene>
    <name evidence="2" type="ORF">MNBD_GAMMA03-1603</name>
</gene>
<dbReference type="AlphaFoldDB" id="A0A3B0WLA6"/>
<name>A0A3B0WLA6_9ZZZZ</name>
<organism evidence="2">
    <name type="scientific">hydrothermal vent metagenome</name>
    <dbReference type="NCBI Taxonomy" id="652676"/>
    <lineage>
        <taxon>unclassified sequences</taxon>
        <taxon>metagenomes</taxon>
        <taxon>ecological metagenomes</taxon>
    </lineage>
</organism>
<dbReference type="SUPFAM" id="SSF69349">
    <property type="entry name" value="Phage fibre proteins"/>
    <property type="match status" value="1"/>
</dbReference>
<protein>
    <submittedName>
        <fullName evidence="2">VgrG protein</fullName>
    </submittedName>
</protein>
<evidence type="ECO:0000259" key="1">
    <source>
        <dbReference type="Pfam" id="PF22178"/>
    </source>
</evidence>
<feature type="domain" description="Gp5/Type VI secretion system Vgr C-terminal trimerisation" evidence="1">
    <location>
        <begin position="12"/>
        <end position="48"/>
    </location>
</feature>
<dbReference type="EMBL" id="UOFC01000048">
    <property type="protein sequence ID" value="VAW45246.1"/>
    <property type="molecule type" value="Genomic_DNA"/>
</dbReference>
<dbReference type="InterPro" id="IPR054030">
    <property type="entry name" value="Gp5_Vgr_C"/>
</dbReference>
<feature type="non-terminal residue" evidence="2">
    <location>
        <position position="1"/>
    </location>
</feature>
<proteinExistence type="predicted"/>
<dbReference type="Pfam" id="PF22178">
    <property type="entry name" value="Gp5_trimer_C"/>
    <property type="match status" value="1"/>
</dbReference>
<evidence type="ECO:0000313" key="2">
    <source>
        <dbReference type="EMBL" id="VAW45246.1"/>
    </source>
</evidence>
<reference evidence="2" key="1">
    <citation type="submission" date="2018-06" db="EMBL/GenBank/DDBJ databases">
        <authorList>
            <person name="Zhirakovskaya E."/>
        </authorList>
    </citation>
    <scope>NUCLEOTIDE SEQUENCE</scope>
</reference>
<sequence length="50" mass="5793">PPYELPANKTRMTIRSKTHKGDGFNELRFEDEKGQEEIFVQAEKDSQILA</sequence>
<accession>A0A3B0WLA6</accession>